<keyword evidence="2" id="KW-1185">Reference proteome</keyword>
<dbReference type="KEGG" id="bgok:Pr1d_01110"/>
<name>A0A5B9Q537_9BACT</name>
<accession>A0A5B9Q537</accession>
<dbReference type="AlphaFoldDB" id="A0A5B9Q537"/>
<reference evidence="1 2" key="1">
    <citation type="submission" date="2019-08" db="EMBL/GenBank/DDBJ databases">
        <title>Deep-cultivation of Planctomycetes and their phenomic and genomic characterization uncovers novel biology.</title>
        <authorList>
            <person name="Wiegand S."/>
            <person name="Jogler M."/>
            <person name="Boedeker C."/>
            <person name="Pinto D."/>
            <person name="Vollmers J."/>
            <person name="Rivas-Marin E."/>
            <person name="Kohn T."/>
            <person name="Peeters S.H."/>
            <person name="Heuer A."/>
            <person name="Rast P."/>
            <person name="Oberbeckmann S."/>
            <person name="Bunk B."/>
            <person name="Jeske O."/>
            <person name="Meyerdierks A."/>
            <person name="Storesund J.E."/>
            <person name="Kallscheuer N."/>
            <person name="Luecker S."/>
            <person name="Lage O.M."/>
            <person name="Pohl T."/>
            <person name="Merkel B.J."/>
            <person name="Hornburger P."/>
            <person name="Mueller R.-W."/>
            <person name="Bruemmer F."/>
            <person name="Labrenz M."/>
            <person name="Spormann A.M."/>
            <person name="Op den Camp H."/>
            <person name="Overmann J."/>
            <person name="Amann R."/>
            <person name="Jetten M.S.M."/>
            <person name="Mascher T."/>
            <person name="Medema M.H."/>
            <person name="Devos D.P."/>
            <person name="Kaster A.-K."/>
            <person name="Ovreas L."/>
            <person name="Rohde M."/>
            <person name="Galperin M.Y."/>
            <person name="Jogler C."/>
        </authorList>
    </citation>
    <scope>NUCLEOTIDE SEQUENCE [LARGE SCALE GENOMIC DNA]</scope>
    <source>
        <strain evidence="1 2">Pr1d</strain>
    </source>
</reference>
<organism evidence="1 2">
    <name type="scientific">Bythopirellula goksoeyrii</name>
    <dbReference type="NCBI Taxonomy" id="1400387"/>
    <lineage>
        <taxon>Bacteria</taxon>
        <taxon>Pseudomonadati</taxon>
        <taxon>Planctomycetota</taxon>
        <taxon>Planctomycetia</taxon>
        <taxon>Pirellulales</taxon>
        <taxon>Lacipirellulaceae</taxon>
        <taxon>Bythopirellula</taxon>
    </lineage>
</organism>
<dbReference type="Proteomes" id="UP000323917">
    <property type="component" value="Chromosome"/>
</dbReference>
<gene>
    <name evidence="1" type="ORF">Pr1d_01110</name>
</gene>
<proteinExistence type="predicted"/>
<protein>
    <submittedName>
        <fullName evidence="1">Uncharacterized protein</fullName>
    </submittedName>
</protein>
<evidence type="ECO:0000313" key="1">
    <source>
        <dbReference type="EMBL" id="QEG32850.1"/>
    </source>
</evidence>
<sequence length="111" mass="12217">MELWVPKGHADNPVNVLEIGGTTGIPKSRIAMQDFLTAYALLSDTSPDEYFPRCSNRLMLGPSKTRGGGDGKVLLYTSFQPVTLRSMLAGSRSFIDQLHWYCDSPMSGSIF</sequence>
<evidence type="ECO:0000313" key="2">
    <source>
        <dbReference type="Proteomes" id="UP000323917"/>
    </source>
</evidence>
<dbReference type="EMBL" id="CP042913">
    <property type="protein sequence ID" value="QEG32850.1"/>
    <property type="molecule type" value="Genomic_DNA"/>
</dbReference>